<accession>A0A1E5GD70</accession>
<feature type="transmembrane region" description="Helical" evidence="1">
    <location>
        <begin position="15"/>
        <end position="37"/>
    </location>
</feature>
<feature type="transmembrane region" description="Helical" evidence="1">
    <location>
        <begin position="99"/>
        <end position="116"/>
    </location>
</feature>
<dbReference type="EMBL" id="MIJY01000043">
    <property type="protein sequence ID" value="OEG10658.1"/>
    <property type="molecule type" value="Genomic_DNA"/>
</dbReference>
<sequence length="211" mass="24532">MIEKTIEKKPVTKGLYIMQGVLLIGWIAYLISFYLFYKEAYFYVDKRLPILLKVLSFLNSNWNEMFIYFVLSFFLFTGTLLLSYLLYFTYKSAQGPKMINLFLLGLNILLCLSLLININGFPFAVILILAASLVYIMLILSKSKFGKEVSQYEEGDVIEIKGPFNTQEEAQEEVIRFLKSWSKAKVVLDKDIYLDSDNKYYADIFVEAIKE</sequence>
<name>A0A1E5GD70_9ENTE</name>
<proteinExistence type="predicted"/>
<keyword evidence="1" id="KW-1133">Transmembrane helix</keyword>
<feature type="transmembrane region" description="Helical" evidence="1">
    <location>
        <begin position="65"/>
        <end position="87"/>
    </location>
</feature>
<comment type="caution">
    <text evidence="2">The sequence shown here is derived from an EMBL/GenBank/DDBJ whole genome shotgun (WGS) entry which is preliminary data.</text>
</comment>
<gene>
    <name evidence="2" type="ORF">BCR25_09355</name>
</gene>
<dbReference type="AlphaFoldDB" id="A0A1E5GD70"/>
<dbReference type="Proteomes" id="UP000095094">
    <property type="component" value="Unassembled WGS sequence"/>
</dbReference>
<dbReference type="OrthoDB" id="2185494at2"/>
<dbReference type="RefSeq" id="WP_069664439.1">
    <property type="nucleotide sequence ID" value="NZ_JBHUJJ010000001.1"/>
</dbReference>
<organism evidence="2 3">
    <name type="scientific">Enterococcus termitis</name>
    <dbReference type="NCBI Taxonomy" id="332950"/>
    <lineage>
        <taxon>Bacteria</taxon>
        <taxon>Bacillati</taxon>
        <taxon>Bacillota</taxon>
        <taxon>Bacilli</taxon>
        <taxon>Lactobacillales</taxon>
        <taxon>Enterococcaceae</taxon>
        <taxon>Enterococcus</taxon>
    </lineage>
</organism>
<evidence type="ECO:0000313" key="2">
    <source>
        <dbReference type="EMBL" id="OEG10658.1"/>
    </source>
</evidence>
<evidence type="ECO:0000256" key="1">
    <source>
        <dbReference type="SAM" id="Phobius"/>
    </source>
</evidence>
<keyword evidence="3" id="KW-1185">Reference proteome</keyword>
<protein>
    <submittedName>
        <fullName evidence="2">Uncharacterized protein</fullName>
    </submittedName>
</protein>
<keyword evidence="1" id="KW-0812">Transmembrane</keyword>
<evidence type="ECO:0000313" key="3">
    <source>
        <dbReference type="Proteomes" id="UP000095094"/>
    </source>
</evidence>
<keyword evidence="1" id="KW-0472">Membrane</keyword>
<reference evidence="3" key="1">
    <citation type="submission" date="2016-09" db="EMBL/GenBank/DDBJ databases">
        <authorList>
            <person name="Gulvik C.A."/>
        </authorList>
    </citation>
    <scope>NUCLEOTIDE SEQUENCE [LARGE SCALE GENOMIC DNA]</scope>
    <source>
        <strain evidence="3">LMG 8895</strain>
    </source>
</reference>
<dbReference type="PATRIC" id="fig|332950.4.peg.4081"/>
<feature type="transmembrane region" description="Helical" evidence="1">
    <location>
        <begin position="122"/>
        <end position="140"/>
    </location>
</feature>